<dbReference type="EMBL" id="DXIQ01000103">
    <property type="protein sequence ID" value="HIV40199.1"/>
    <property type="molecule type" value="Genomic_DNA"/>
</dbReference>
<dbReference type="InterPro" id="IPR016195">
    <property type="entry name" value="Pol/histidinol_Pase-like"/>
</dbReference>
<dbReference type="Gene3D" id="3.20.20.140">
    <property type="entry name" value="Metal-dependent hydrolases"/>
    <property type="match status" value="1"/>
</dbReference>
<evidence type="ECO:0000256" key="5">
    <source>
        <dbReference type="ARBA" id="ARBA00022801"/>
    </source>
</evidence>
<dbReference type="SUPFAM" id="SSF89550">
    <property type="entry name" value="PHP domain-like"/>
    <property type="match status" value="1"/>
</dbReference>
<dbReference type="PANTHER" id="PTHR21039">
    <property type="entry name" value="HISTIDINOL PHOSPHATASE-RELATED"/>
    <property type="match status" value="1"/>
</dbReference>
<evidence type="ECO:0000256" key="4">
    <source>
        <dbReference type="ARBA" id="ARBA00022605"/>
    </source>
</evidence>
<reference evidence="10" key="2">
    <citation type="submission" date="2021-04" db="EMBL/GenBank/DDBJ databases">
        <authorList>
            <person name="Gilroy R."/>
        </authorList>
    </citation>
    <scope>NUCLEOTIDE SEQUENCE</scope>
    <source>
        <strain evidence="10">CHK195-9823</strain>
    </source>
</reference>
<dbReference type="GO" id="GO:0000105">
    <property type="term" value="P:L-histidine biosynthetic process"/>
    <property type="evidence" value="ECO:0007669"/>
    <property type="project" value="UniProtKB-UniRule"/>
</dbReference>
<dbReference type="PANTHER" id="PTHR21039:SF0">
    <property type="entry name" value="HISTIDINOL-PHOSPHATASE"/>
    <property type="match status" value="1"/>
</dbReference>
<evidence type="ECO:0000256" key="1">
    <source>
        <dbReference type="ARBA" id="ARBA00004970"/>
    </source>
</evidence>
<evidence type="ECO:0000313" key="11">
    <source>
        <dbReference type="Proteomes" id="UP000886814"/>
    </source>
</evidence>
<comment type="pathway">
    <text evidence="1 8">Amino-acid biosynthesis; L-histidine biosynthesis; L-histidine from 5-phospho-alpha-D-ribose 1-diphosphate: step 8/9.</text>
</comment>
<keyword evidence="5 8" id="KW-0378">Hydrolase</keyword>
<comment type="catalytic activity">
    <reaction evidence="7 8">
        <text>L-histidinol phosphate + H2O = L-histidinol + phosphate</text>
        <dbReference type="Rhea" id="RHEA:14465"/>
        <dbReference type="ChEBI" id="CHEBI:15377"/>
        <dbReference type="ChEBI" id="CHEBI:43474"/>
        <dbReference type="ChEBI" id="CHEBI:57699"/>
        <dbReference type="ChEBI" id="CHEBI:57980"/>
        <dbReference type="EC" id="3.1.3.15"/>
    </reaction>
</comment>
<keyword evidence="6 8" id="KW-0368">Histidine biosynthesis</keyword>
<dbReference type="EC" id="3.1.3.15" evidence="3 8"/>
<dbReference type="InterPro" id="IPR003141">
    <property type="entry name" value="Pol/His_phosphatase_N"/>
</dbReference>
<dbReference type="GO" id="GO:0004401">
    <property type="term" value="F:histidinol-phosphatase activity"/>
    <property type="evidence" value="ECO:0007669"/>
    <property type="project" value="UniProtKB-UniRule"/>
</dbReference>
<reference evidence="10" key="1">
    <citation type="journal article" date="2021" name="PeerJ">
        <title>Extensive microbial diversity within the chicken gut microbiome revealed by metagenomics and culture.</title>
        <authorList>
            <person name="Gilroy R."/>
            <person name="Ravi A."/>
            <person name="Getino M."/>
            <person name="Pursley I."/>
            <person name="Horton D.L."/>
            <person name="Alikhan N.F."/>
            <person name="Baker D."/>
            <person name="Gharbi K."/>
            <person name="Hall N."/>
            <person name="Watson M."/>
            <person name="Adriaenssens E.M."/>
            <person name="Foster-Nyarko E."/>
            <person name="Jarju S."/>
            <person name="Secka A."/>
            <person name="Antonio M."/>
            <person name="Oren A."/>
            <person name="Chaudhuri R.R."/>
            <person name="La Ragione R."/>
            <person name="Hildebrand F."/>
            <person name="Pallen M.J."/>
        </authorList>
    </citation>
    <scope>NUCLEOTIDE SEQUENCE</scope>
    <source>
        <strain evidence="10">CHK195-9823</strain>
    </source>
</reference>
<feature type="domain" description="Polymerase/histidinol phosphatase N-terminal" evidence="9">
    <location>
        <begin position="3"/>
        <end position="85"/>
    </location>
</feature>
<comment type="similarity">
    <text evidence="2 8">Belongs to the PHP hydrolase family. HisK subfamily.</text>
</comment>
<keyword evidence="4 8" id="KW-0028">Amino-acid biosynthesis</keyword>
<dbReference type="SMART" id="SM00481">
    <property type="entry name" value="POLIIIAc"/>
    <property type="match status" value="1"/>
</dbReference>
<organism evidence="10 11">
    <name type="scientific">Candidatus Blautia stercorigallinarum</name>
    <dbReference type="NCBI Taxonomy" id="2838501"/>
    <lineage>
        <taxon>Bacteria</taxon>
        <taxon>Bacillati</taxon>
        <taxon>Bacillota</taxon>
        <taxon>Clostridia</taxon>
        <taxon>Lachnospirales</taxon>
        <taxon>Lachnospiraceae</taxon>
        <taxon>Blautia</taxon>
    </lineage>
</organism>
<dbReference type="AlphaFoldDB" id="A0A9D1TGR0"/>
<accession>A0A9D1TGR0</accession>
<dbReference type="NCBIfam" id="TIGR01856">
    <property type="entry name" value="hisJ_fam"/>
    <property type="match status" value="1"/>
</dbReference>
<evidence type="ECO:0000256" key="8">
    <source>
        <dbReference type="RuleBase" id="RU366003"/>
    </source>
</evidence>
<dbReference type="InterPro" id="IPR010140">
    <property type="entry name" value="Histidinol_P_phosphatase_HisJ"/>
</dbReference>
<dbReference type="GO" id="GO:0005737">
    <property type="term" value="C:cytoplasm"/>
    <property type="evidence" value="ECO:0007669"/>
    <property type="project" value="TreeGrafter"/>
</dbReference>
<gene>
    <name evidence="10" type="ORF">H9747_14595</name>
</gene>
<evidence type="ECO:0000256" key="3">
    <source>
        <dbReference type="ARBA" id="ARBA00013085"/>
    </source>
</evidence>
<protein>
    <recommendedName>
        <fullName evidence="3 8">Histidinol-phosphatase</fullName>
        <shortName evidence="8">HolPase</shortName>
        <ecNumber evidence="3 8">3.1.3.15</ecNumber>
    </recommendedName>
</protein>
<evidence type="ECO:0000256" key="6">
    <source>
        <dbReference type="ARBA" id="ARBA00023102"/>
    </source>
</evidence>
<dbReference type="Proteomes" id="UP000886814">
    <property type="component" value="Unassembled WGS sequence"/>
</dbReference>
<evidence type="ECO:0000313" key="10">
    <source>
        <dbReference type="EMBL" id="HIV40199.1"/>
    </source>
</evidence>
<dbReference type="InterPro" id="IPR004013">
    <property type="entry name" value="PHP_dom"/>
</dbReference>
<comment type="caution">
    <text evidence="10">The sequence shown here is derived from an EMBL/GenBank/DDBJ whole genome shotgun (WGS) entry which is preliminary data.</text>
</comment>
<evidence type="ECO:0000256" key="7">
    <source>
        <dbReference type="ARBA" id="ARBA00049158"/>
    </source>
</evidence>
<dbReference type="Pfam" id="PF02811">
    <property type="entry name" value="PHP"/>
    <property type="match status" value="1"/>
</dbReference>
<evidence type="ECO:0000259" key="9">
    <source>
        <dbReference type="SMART" id="SM00481"/>
    </source>
</evidence>
<name>A0A9D1TGR0_9FIRM</name>
<proteinExistence type="inferred from homology"/>
<evidence type="ECO:0000256" key="2">
    <source>
        <dbReference type="ARBA" id="ARBA00009152"/>
    </source>
</evidence>
<sequence length="266" mass="30845">MYCDYHLHSSFSGDSKTPMEEMIRQGIRLGLPAMCFTEHLDPDFPDGDCSFDLDIPAYQEKLMELKGSYQDRIQIYFGLELGLQPHLTKEIPRIAASAPFDFLIGSTHVADHMDPYEKTFFQGRTEYEAYHRYFEVLLENLKTFSCFDTCGHIDYVVRYGPNQNRDYTYEKYQDILDEVLKTLIEKQIGLECNTAGFKYGLGHPNPTEKILARYRELGGEILTLGSDAHAPEHIAYNFRETGEILKACGFRYYTIFKERKPEFLSL</sequence>